<gene>
    <name evidence="8" type="ORF">KOR34_18130</name>
</gene>
<dbReference type="Proteomes" id="UP000316714">
    <property type="component" value="Unassembled WGS sequence"/>
</dbReference>
<keyword evidence="2" id="KW-1003">Cell membrane</keyword>
<keyword evidence="3 6" id="KW-0812">Transmembrane</keyword>
<evidence type="ECO:0000256" key="5">
    <source>
        <dbReference type="ARBA" id="ARBA00023136"/>
    </source>
</evidence>
<dbReference type="PANTHER" id="PTHR36115:SF4">
    <property type="entry name" value="MEMBRANE PROTEIN"/>
    <property type="match status" value="1"/>
</dbReference>
<comment type="caution">
    <text evidence="8">The sequence shown here is derived from an EMBL/GenBank/DDBJ whole genome shotgun (WGS) entry which is preliminary data.</text>
</comment>
<evidence type="ECO:0000256" key="3">
    <source>
        <dbReference type="ARBA" id="ARBA00022692"/>
    </source>
</evidence>
<dbReference type="RefSeq" id="WP_146564141.1">
    <property type="nucleotide sequence ID" value="NZ_SIHJ01000001.1"/>
</dbReference>
<keyword evidence="9" id="KW-1185">Reference proteome</keyword>
<evidence type="ECO:0000256" key="2">
    <source>
        <dbReference type="ARBA" id="ARBA00022475"/>
    </source>
</evidence>
<evidence type="ECO:0000259" key="7">
    <source>
        <dbReference type="Pfam" id="PF06271"/>
    </source>
</evidence>
<keyword evidence="5 6" id="KW-0472">Membrane</keyword>
<keyword evidence="4 6" id="KW-1133">Transmembrane helix</keyword>
<reference evidence="8 9" key="1">
    <citation type="submission" date="2019-02" db="EMBL/GenBank/DDBJ databases">
        <title>Deep-cultivation of Planctomycetes and their phenomic and genomic characterization uncovers novel biology.</title>
        <authorList>
            <person name="Wiegand S."/>
            <person name="Jogler M."/>
            <person name="Boedeker C."/>
            <person name="Pinto D."/>
            <person name="Vollmers J."/>
            <person name="Rivas-Marin E."/>
            <person name="Kohn T."/>
            <person name="Peeters S.H."/>
            <person name="Heuer A."/>
            <person name="Rast P."/>
            <person name="Oberbeckmann S."/>
            <person name="Bunk B."/>
            <person name="Jeske O."/>
            <person name="Meyerdierks A."/>
            <person name="Storesund J.E."/>
            <person name="Kallscheuer N."/>
            <person name="Luecker S."/>
            <person name="Lage O.M."/>
            <person name="Pohl T."/>
            <person name="Merkel B.J."/>
            <person name="Hornburger P."/>
            <person name="Mueller R.-W."/>
            <person name="Bruemmer F."/>
            <person name="Labrenz M."/>
            <person name="Spormann A.M."/>
            <person name="Op Den Camp H."/>
            <person name="Overmann J."/>
            <person name="Amann R."/>
            <person name="Jetten M.S.M."/>
            <person name="Mascher T."/>
            <person name="Medema M.H."/>
            <person name="Devos D.P."/>
            <person name="Kaster A.-K."/>
            <person name="Ovreas L."/>
            <person name="Rohde M."/>
            <person name="Galperin M.Y."/>
            <person name="Jogler C."/>
        </authorList>
    </citation>
    <scope>NUCLEOTIDE SEQUENCE [LARGE SCALE GENOMIC DNA]</scope>
    <source>
        <strain evidence="8 9">KOR34</strain>
    </source>
</reference>
<feature type="transmembrane region" description="Helical" evidence="6">
    <location>
        <begin position="79"/>
        <end position="104"/>
    </location>
</feature>
<dbReference type="PANTHER" id="PTHR36115">
    <property type="entry name" value="PROLINE-RICH ANTIGEN HOMOLOG-RELATED"/>
    <property type="match status" value="1"/>
</dbReference>
<protein>
    <submittedName>
        <fullName evidence="8">RDD family protein</fullName>
    </submittedName>
</protein>
<dbReference type="InterPro" id="IPR010432">
    <property type="entry name" value="RDD"/>
</dbReference>
<evidence type="ECO:0000256" key="4">
    <source>
        <dbReference type="ARBA" id="ARBA00022989"/>
    </source>
</evidence>
<dbReference type="OrthoDB" id="8612316at2"/>
<feature type="domain" description="RDD" evidence="7">
    <location>
        <begin position="31"/>
        <end position="180"/>
    </location>
</feature>
<evidence type="ECO:0000313" key="9">
    <source>
        <dbReference type="Proteomes" id="UP000316714"/>
    </source>
</evidence>
<evidence type="ECO:0000256" key="1">
    <source>
        <dbReference type="ARBA" id="ARBA00004651"/>
    </source>
</evidence>
<evidence type="ECO:0000256" key="6">
    <source>
        <dbReference type="SAM" id="Phobius"/>
    </source>
</evidence>
<dbReference type="InterPro" id="IPR051791">
    <property type="entry name" value="Pra-immunoreactive"/>
</dbReference>
<accession>A0A5C5VE35</accession>
<dbReference type="AlphaFoldDB" id="A0A5C5VE35"/>
<organism evidence="8 9">
    <name type="scientific">Posidoniimonas corsicana</name>
    <dbReference type="NCBI Taxonomy" id="1938618"/>
    <lineage>
        <taxon>Bacteria</taxon>
        <taxon>Pseudomonadati</taxon>
        <taxon>Planctomycetota</taxon>
        <taxon>Planctomycetia</taxon>
        <taxon>Pirellulales</taxon>
        <taxon>Lacipirellulaceae</taxon>
        <taxon>Posidoniimonas</taxon>
    </lineage>
</organism>
<evidence type="ECO:0000313" key="8">
    <source>
        <dbReference type="EMBL" id="TWT36868.1"/>
    </source>
</evidence>
<comment type="subcellular location">
    <subcellularLocation>
        <location evidence="1">Cell membrane</location>
        <topology evidence="1">Multi-pass membrane protein</topology>
    </subcellularLocation>
</comment>
<name>A0A5C5VE35_9BACT</name>
<proteinExistence type="predicted"/>
<feature type="transmembrane region" description="Helical" evidence="6">
    <location>
        <begin position="143"/>
        <end position="162"/>
    </location>
</feature>
<dbReference type="EMBL" id="SIHJ01000001">
    <property type="protein sequence ID" value="TWT36868.1"/>
    <property type="molecule type" value="Genomic_DNA"/>
</dbReference>
<sequence length="187" mass="20718">MPDAANPYASPMSEDAPDGAEPEYMLGGRLAGRGQRLVAVILDGIVLNVVMLPLYYYFSFGYFQPPPENPEDINPFNPWSIYLAMGPVQLVLSFVAPLAAYLLVNGYLLHANGQTVGKKALGIKIVRKDGSKAEFSRLIFHRYLLLWIIGLIPFVGALFGLLDPLMIFRKTRYCLHDDIADTVVVEA</sequence>
<dbReference type="Pfam" id="PF06271">
    <property type="entry name" value="RDD"/>
    <property type="match status" value="1"/>
</dbReference>
<dbReference type="GO" id="GO:0005886">
    <property type="term" value="C:plasma membrane"/>
    <property type="evidence" value="ECO:0007669"/>
    <property type="project" value="UniProtKB-SubCell"/>
</dbReference>
<feature type="transmembrane region" description="Helical" evidence="6">
    <location>
        <begin position="37"/>
        <end position="59"/>
    </location>
</feature>